<feature type="domain" description="ARF7 effector protein C-terminal" evidence="2">
    <location>
        <begin position="69"/>
        <end position="166"/>
    </location>
</feature>
<evidence type="ECO:0000313" key="4">
    <source>
        <dbReference type="Proteomes" id="UP001196413"/>
    </source>
</evidence>
<proteinExistence type="predicted"/>
<feature type="region of interest" description="Disordered" evidence="1">
    <location>
        <begin position="16"/>
        <end position="37"/>
    </location>
</feature>
<dbReference type="PANTHER" id="PTHR46536:SF3">
    <property type="entry name" value="ARF7 EFFECTOR PROTEIN C-TERMINAL DOMAIN-CONTAINING PROTEIN"/>
    <property type="match status" value="1"/>
</dbReference>
<evidence type="ECO:0000256" key="1">
    <source>
        <dbReference type="SAM" id="MobiDB-lite"/>
    </source>
</evidence>
<evidence type="ECO:0000313" key="3">
    <source>
        <dbReference type="EMBL" id="KAJ1349345.1"/>
    </source>
</evidence>
<dbReference type="EMBL" id="JAHQIW010000649">
    <property type="protein sequence ID" value="KAJ1349345.1"/>
    <property type="molecule type" value="Genomic_DNA"/>
</dbReference>
<protein>
    <recommendedName>
        <fullName evidence="2">ARF7 effector protein C-terminal domain-containing protein</fullName>
    </recommendedName>
</protein>
<feature type="compositionally biased region" description="Low complexity" evidence="1">
    <location>
        <begin position="16"/>
        <end position="27"/>
    </location>
</feature>
<reference evidence="3" key="1">
    <citation type="submission" date="2021-06" db="EMBL/GenBank/DDBJ databases">
        <title>Parelaphostrongylus tenuis whole genome reference sequence.</title>
        <authorList>
            <person name="Garwood T.J."/>
            <person name="Larsen P.A."/>
            <person name="Fountain-Jones N.M."/>
            <person name="Garbe J.R."/>
            <person name="Macchietto M.G."/>
            <person name="Kania S.A."/>
            <person name="Gerhold R.W."/>
            <person name="Richards J.E."/>
            <person name="Wolf T.M."/>
        </authorList>
    </citation>
    <scope>NUCLEOTIDE SEQUENCE</scope>
    <source>
        <strain evidence="3">MNPRO001-30</strain>
        <tissue evidence="3">Meninges</tissue>
    </source>
</reference>
<feature type="compositionally biased region" description="Basic and acidic residues" evidence="1">
    <location>
        <begin position="28"/>
        <end position="37"/>
    </location>
</feature>
<name>A0AAD5QI94_PARTN</name>
<gene>
    <name evidence="3" type="ORF">KIN20_004895</name>
</gene>
<dbReference type="Proteomes" id="UP001196413">
    <property type="component" value="Unassembled WGS sequence"/>
</dbReference>
<dbReference type="PANTHER" id="PTHR46536">
    <property type="entry name" value="ARL14 EFFECTOR PROTEIN"/>
    <property type="match status" value="1"/>
</dbReference>
<dbReference type="Pfam" id="PF14949">
    <property type="entry name" value="ARF7EP_C"/>
    <property type="match status" value="1"/>
</dbReference>
<dbReference type="InterPro" id="IPR029264">
    <property type="entry name" value="ARF7EP_C"/>
</dbReference>
<keyword evidence="4" id="KW-1185">Reference proteome</keyword>
<accession>A0AAD5QI94</accession>
<evidence type="ECO:0000259" key="2">
    <source>
        <dbReference type="Pfam" id="PF14949"/>
    </source>
</evidence>
<dbReference type="AlphaFoldDB" id="A0AAD5QI94"/>
<comment type="caution">
    <text evidence="3">The sequence shown here is derived from an EMBL/GenBank/DDBJ whole genome shotgun (WGS) entry which is preliminary data.</text>
</comment>
<sequence>MSSTNDALSVLVGLTSSKSTSSTTSTTDKNDSFDSRQDSFDSTANLVFFDESYEDQLTQDELNRQRQMQRELGRLQFINPGGLMVQPTNNRRSRRKLVEDKETVQEKRHVFHDKKGKLIIPGEESITLCDCLLPECHGCHWPCASCGSRLCGALCQQNRKKFVACVKVLGVTPEVVTNNPYISNKS</sequence>
<organism evidence="3 4">
    <name type="scientific">Parelaphostrongylus tenuis</name>
    <name type="common">Meningeal worm</name>
    <dbReference type="NCBI Taxonomy" id="148309"/>
    <lineage>
        <taxon>Eukaryota</taxon>
        <taxon>Metazoa</taxon>
        <taxon>Ecdysozoa</taxon>
        <taxon>Nematoda</taxon>
        <taxon>Chromadorea</taxon>
        <taxon>Rhabditida</taxon>
        <taxon>Rhabditina</taxon>
        <taxon>Rhabditomorpha</taxon>
        <taxon>Strongyloidea</taxon>
        <taxon>Metastrongylidae</taxon>
        <taxon>Parelaphostrongylus</taxon>
    </lineage>
</organism>